<sequence>MQKINLKQKFSKLLEYWSPRVISEMNDYQIKIVKIKGDFIWHNHEETDELFYVIEGQMSIHFVDSTVFLDKGELFIVPKGVEHMPSAEEECLIMLIEPRGIKNTGNKDADLTAENDIWI</sequence>
<proteinExistence type="predicted"/>
<dbReference type="CDD" id="cd02226">
    <property type="entry name" value="cupin_YdbB-like"/>
    <property type="match status" value="1"/>
</dbReference>
<reference evidence="2" key="1">
    <citation type="journal article" date="2015" name="ISME J.">
        <title>A new class of marine Euryarchaeota group II from the Mediterranean deep chlorophyll maximum.</title>
        <authorList>
            <person name="Martin-Cuadrado A.B."/>
            <person name="Garcia-Heredia I."/>
            <person name="Molto A.G."/>
            <person name="Lopez-Ubeda R."/>
            <person name="Kimes N."/>
            <person name="Lopez-Garcia P."/>
            <person name="Moreira D."/>
            <person name="Rodriguez-Valera F."/>
        </authorList>
    </citation>
    <scope>NUCLEOTIDE SEQUENCE</scope>
</reference>
<feature type="domain" description="Cupin type-2" evidence="1">
    <location>
        <begin position="36"/>
        <end position="89"/>
    </location>
</feature>
<organism evidence="2">
    <name type="scientific">uncultured Poseidoniia archaeon</name>
    <dbReference type="NCBI Taxonomy" id="1697135"/>
    <lineage>
        <taxon>Archaea</taxon>
        <taxon>Methanobacteriati</taxon>
        <taxon>Thermoplasmatota</taxon>
        <taxon>Candidatus Poseidoniia</taxon>
        <taxon>environmental samples</taxon>
    </lineage>
</organism>
<dbReference type="EMBL" id="KP211877">
    <property type="protein sequence ID" value="ANV80186.1"/>
    <property type="molecule type" value="Genomic_DNA"/>
</dbReference>
<accession>A0A1B1TD26</accession>
<dbReference type="InterPro" id="IPR011051">
    <property type="entry name" value="RmlC_Cupin_sf"/>
</dbReference>
<dbReference type="PANTHER" id="PTHR36114">
    <property type="entry name" value="16.7 KDA PROTEIN IN WHIE LOCUS"/>
    <property type="match status" value="1"/>
</dbReference>
<dbReference type="Gene3D" id="2.60.120.10">
    <property type="entry name" value="Jelly Rolls"/>
    <property type="match status" value="1"/>
</dbReference>
<dbReference type="PANTHER" id="PTHR36114:SF1">
    <property type="entry name" value="16.7 KDA PROTEIN IN WHIE LOCUS"/>
    <property type="match status" value="1"/>
</dbReference>
<dbReference type="AlphaFoldDB" id="A0A1B1TD26"/>
<dbReference type="Pfam" id="PF07883">
    <property type="entry name" value="Cupin_2"/>
    <property type="match status" value="1"/>
</dbReference>
<dbReference type="InterPro" id="IPR052044">
    <property type="entry name" value="PKS_Associated_Protein"/>
</dbReference>
<name>A0A1B1TD26_9ARCH</name>
<reference evidence="2" key="2">
    <citation type="submission" date="2016-12" db="EMBL/GenBank/DDBJ databases">
        <authorList>
            <person name="Song W.-J."/>
            <person name="Kurnit D.M."/>
        </authorList>
    </citation>
    <scope>NUCLEOTIDE SEQUENCE</scope>
</reference>
<evidence type="ECO:0000259" key="1">
    <source>
        <dbReference type="Pfam" id="PF07883"/>
    </source>
</evidence>
<dbReference type="InterPro" id="IPR013096">
    <property type="entry name" value="Cupin_2"/>
</dbReference>
<evidence type="ECO:0000313" key="2">
    <source>
        <dbReference type="EMBL" id="ANV80186.1"/>
    </source>
</evidence>
<protein>
    <submittedName>
        <fullName evidence="2">DSBH domain-containing protein</fullName>
    </submittedName>
</protein>
<dbReference type="InterPro" id="IPR014710">
    <property type="entry name" value="RmlC-like_jellyroll"/>
</dbReference>
<dbReference type="SUPFAM" id="SSF51182">
    <property type="entry name" value="RmlC-like cupins"/>
    <property type="match status" value="1"/>
</dbReference>